<dbReference type="InterPro" id="IPR050090">
    <property type="entry name" value="Tyrosine_recombinase_XerCD"/>
</dbReference>
<dbReference type="InterPro" id="IPR004107">
    <property type="entry name" value="Integrase_SAM-like_N"/>
</dbReference>
<dbReference type="PANTHER" id="PTHR30349:SF64">
    <property type="entry name" value="PROPHAGE INTEGRASE INTD-RELATED"/>
    <property type="match status" value="1"/>
</dbReference>
<protein>
    <submittedName>
        <fullName evidence="8">Site-specific integrase</fullName>
    </submittedName>
</protein>
<evidence type="ECO:0000256" key="2">
    <source>
        <dbReference type="ARBA" id="ARBA00022908"/>
    </source>
</evidence>
<dbReference type="Proteomes" id="UP001167919">
    <property type="component" value="Unassembled WGS sequence"/>
</dbReference>
<evidence type="ECO:0000313" key="9">
    <source>
        <dbReference type="Proteomes" id="UP001167919"/>
    </source>
</evidence>
<comment type="caution">
    <text evidence="8">The sequence shown here is derived from an EMBL/GenBank/DDBJ whole genome shotgun (WGS) entry which is preliminary data.</text>
</comment>
<organism evidence="8 9">
    <name type="scientific">Oenococcus sicerae</name>
    <dbReference type="NCBI Taxonomy" id="2203724"/>
    <lineage>
        <taxon>Bacteria</taxon>
        <taxon>Bacillati</taxon>
        <taxon>Bacillota</taxon>
        <taxon>Bacilli</taxon>
        <taxon>Lactobacillales</taxon>
        <taxon>Lactobacillaceae</taxon>
        <taxon>Oenococcus</taxon>
    </lineage>
</organism>
<keyword evidence="4" id="KW-0233">DNA recombination</keyword>
<dbReference type="RefSeq" id="WP_301710830.1">
    <property type="nucleotide sequence ID" value="NZ_SDWY01000001.1"/>
</dbReference>
<name>A0AAJ1R9K5_9LACO</name>
<dbReference type="PROSITE" id="PS51898">
    <property type="entry name" value="TYR_RECOMBINASE"/>
    <property type="match status" value="1"/>
</dbReference>
<dbReference type="GO" id="GO:0015074">
    <property type="term" value="P:DNA integration"/>
    <property type="evidence" value="ECO:0007669"/>
    <property type="project" value="InterPro"/>
</dbReference>
<dbReference type="InterPro" id="IPR002104">
    <property type="entry name" value="Integrase_catalytic"/>
</dbReference>
<dbReference type="InterPro" id="IPR011010">
    <property type="entry name" value="DNA_brk_join_enz"/>
</dbReference>
<evidence type="ECO:0000259" key="7">
    <source>
        <dbReference type="PROSITE" id="PS51900"/>
    </source>
</evidence>
<feature type="domain" description="Tyr recombinase" evidence="6">
    <location>
        <begin position="162"/>
        <end position="343"/>
    </location>
</feature>
<gene>
    <name evidence="8" type="ORF">EVC35_00730</name>
</gene>
<dbReference type="AlphaFoldDB" id="A0AAJ1R9K5"/>
<comment type="similarity">
    <text evidence="1">Belongs to the 'phage' integrase family.</text>
</comment>
<dbReference type="Pfam" id="PF14659">
    <property type="entry name" value="Phage_int_SAM_3"/>
    <property type="match status" value="1"/>
</dbReference>
<feature type="domain" description="Core-binding (CB)" evidence="7">
    <location>
        <begin position="56"/>
        <end position="139"/>
    </location>
</feature>
<dbReference type="CDD" id="cd01189">
    <property type="entry name" value="INT_ICEBs1_C_like"/>
    <property type="match status" value="1"/>
</dbReference>
<dbReference type="Pfam" id="PF00589">
    <property type="entry name" value="Phage_integrase"/>
    <property type="match status" value="1"/>
</dbReference>
<dbReference type="InterPro" id="IPR010998">
    <property type="entry name" value="Integrase_recombinase_N"/>
</dbReference>
<evidence type="ECO:0000256" key="5">
    <source>
        <dbReference type="PROSITE-ProRule" id="PRU01248"/>
    </source>
</evidence>
<dbReference type="PROSITE" id="PS51900">
    <property type="entry name" value="CB"/>
    <property type="match status" value="1"/>
</dbReference>
<reference evidence="8" key="1">
    <citation type="submission" date="2019-01" db="EMBL/GenBank/DDBJ databases">
        <title>Oenococcus sicerae UCMA17102.</title>
        <authorList>
            <person name="Cousin F.J."/>
            <person name="Le Guellec R."/>
            <person name="Cretenet M."/>
        </authorList>
    </citation>
    <scope>NUCLEOTIDE SEQUENCE</scope>
    <source>
        <strain evidence="8">UCMA17102</strain>
    </source>
</reference>
<evidence type="ECO:0000259" key="6">
    <source>
        <dbReference type="PROSITE" id="PS51898"/>
    </source>
</evidence>
<dbReference type="PANTHER" id="PTHR30349">
    <property type="entry name" value="PHAGE INTEGRASE-RELATED"/>
    <property type="match status" value="1"/>
</dbReference>
<evidence type="ECO:0000256" key="3">
    <source>
        <dbReference type="ARBA" id="ARBA00023125"/>
    </source>
</evidence>
<dbReference type="InterPro" id="IPR013762">
    <property type="entry name" value="Integrase-like_cat_sf"/>
</dbReference>
<dbReference type="GO" id="GO:0006310">
    <property type="term" value="P:DNA recombination"/>
    <property type="evidence" value="ECO:0007669"/>
    <property type="project" value="UniProtKB-KW"/>
</dbReference>
<proteinExistence type="inferred from homology"/>
<dbReference type="SUPFAM" id="SSF56349">
    <property type="entry name" value="DNA breaking-rejoining enzymes"/>
    <property type="match status" value="1"/>
</dbReference>
<evidence type="ECO:0000256" key="1">
    <source>
        <dbReference type="ARBA" id="ARBA00008857"/>
    </source>
</evidence>
<keyword evidence="2" id="KW-0229">DNA integration</keyword>
<evidence type="ECO:0000313" key="8">
    <source>
        <dbReference type="EMBL" id="MDN6899533.1"/>
    </source>
</evidence>
<dbReference type="Gene3D" id="1.10.150.130">
    <property type="match status" value="1"/>
</dbReference>
<accession>A0AAJ1R9K5</accession>
<sequence length="348" mass="39921">MATIAYQSKTKTYRVQVITPDHKRVGKSGFRTKTEARAWLTENQLKIVSGKSDVTDSHELLSAYFQHWVETYKTDVTDITLNQYETTLHIIESYLPRAKLNTFTREQYQKFLNKYGADHAKETVAKRKTHISACLKDAYADKLITEDVTQRLTLTGHAGKSAELKFLEADDFKRIEQYSHDHLTNDSQLAIFIAIHTGLRVGEIRALTIKDVDFVHSVLTVNKAMDGYGHIKAPKTPASNRVIKIDQRLLDVFKRYEHVSGLLIKISREAINHVLTRDLRIIKAKDVTFHALRHSHASYLLSRGVSIQYVSERLGHSNISITESIYSHLLQTLRENEENKVTDLMNFQ</sequence>
<dbReference type="EMBL" id="SDWY01000001">
    <property type="protein sequence ID" value="MDN6899533.1"/>
    <property type="molecule type" value="Genomic_DNA"/>
</dbReference>
<dbReference type="GO" id="GO:0003677">
    <property type="term" value="F:DNA binding"/>
    <property type="evidence" value="ECO:0007669"/>
    <property type="project" value="UniProtKB-UniRule"/>
</dbReference>
<dbReference type="Gene3D" id="1.10.443.10">
    <property type="entry name" value="Intergrase catalytic core"/>
    <property type="match status" value="1"/>
</dbReference>
<dbReference type="InterPro" id="IPR044068">
    <property type="entry name" value="CB"/>
</dbReference>
<keyword evidence="3 5" id="KW-0238">DNA-binding</keyword>
<evidence type="ECO:0000256" key="4">
    <source>
        <dbReference type="ARBA" id="ARBA00023172"/>
    </source>
</evidence>